<organism evidence="1 2">
    <name type="scientific">Hyphomonas pacifica</name>
    <dbReference type="NCBI Taxonomy" id="1280941"/>
    <lineage>
        <taxon>Bacteria</taxon>
        <taxon>Pseudomonadati</taxon>
        <taxon>Pseudomonadota</taxon>
        <taxon>Alphaproteobacteria</taxon>
        <taxon>Hyphomonadales</taxon>
        <taxon>Hyphomonadaceae</taxon>
        <taxon>Hyphomonas</taxon>
    </lineage>
</organism>
<comment type="caution">
    <text evidence="1">The sequence shown here is derived from an EMBL/GenBank/DDBJ whole genome shotgun (WGS) entry which is preliminary data.</text>
</comment>
<sequence length="141" mass="14819">MSSLKETLFMVMAVRNLLLVVAALLLGSQHAMCACADHSDHGLSAAHAMELQAASSDHCADMASAPSDTPKAQCHPDTPFLAKAADFSAKGVQGPVVKILLPAPSALVSQAAYRIEVRGPPRQMPDPPTITPVSLKIRLLN</sequence>
<dbReference type="AlphaFoldDB" id="A0A062TXL8"/>
<evidence type="ECO:0000313" key="2">
    <source>
        <dbReference type="Proteomes" id="UP000249123"/>
    </source>
</evidence>
<dbReference type="EMBL" id="AWFB01000003">
    <property type="protein sequence ID" value="RAN35670.1"/>
    <property type="molecule type" value="Genomic_DNA"/>
</dbReference>
<protein>
    <submittedName>
        <fullName evidence="1">Uncharacterized protein</fullName>
    </submittedName>
</protein>
<accession>A0A062TXL8</accession>
<dbReference type="OrthoDB" id="9911329at2"/>
<keyword evidence="2" id="KW-1185">Reference proteome</keyword>
<dbReference type="Proteomes" id="UP000249123">
    <property type="component" value="Unassembled WGS sequence"/>
</dbReference>
<proteinExistence type="predicted"/>
<gene>
    <name evidence="1" type="ORF">HY3_07565</name>
</gene>
<reference evidence="1 2" key="1">
    <citation type="submission" date="2013-04" db="EMBL/GenBank/DDBJ databases">
        <title>Hyphomonas sp. T24B3 Genome Sequencing.</title>
        <authorList>
            <person name="Lai Q."/>
            <person name="Shao Z."/>
        </authorList>
    </citation>
    <scope>NUCLEOTIDE SEQUENCE [LARGE SCALE GENOMIC DNA]</scope>
    <source>
        <strain evidence="1 2">T24B3</strain>
    </source>
</reference>
<evidence type="ECO:0000313" key="1">
    <source>
        <dbReference type="EMBL" id="RAN35670.1"/>
    </source>
</evidence>
<dbReference type="PROSITE" id="PS51257">
    <property type="entry name" value="PROKAR_LIPOPROTEIN"/>
    <property type="match status" value="1"/>
</dbReference>
<dbReference type="STRING" id="1280941.HY2_06595"/>
<dbReference type="RefSeq" id="WP_034829536.1">
    <property type="nucleotide sequence ID" value="NZ_AWFA01000089.1"/>
</dbReference>
<name>A0A062TXL8_9PROT</name>